<comment type="caution">
    <text evidence="2">The sequence shown here is derived from an EMBL/GenBank/DDBJ whole genome shotgun (WGS) entry which is preliminary data.</text>
</comment>
<evidence type="ECO:0000256" key="1">
    <source>
        <dbReference type="RuleBase" id="RU362001"/>
    </source>
</evidence>
<dbReference type="NCBIfam" id="TIGR03930">
    <property type="entry name" value="WXG100_ESAT6"/>
    <property type="match status" value="1"/>
</dbReference>
<dbReference type="RefSeq" id="WP_309693614.1">
    <property type="nucleotide sequence ID" value="NZ_JAVIZQ010000001.1"/>
</dbReference>
<reference evidence="2 3" key="1">
    <citation type="submission" date="2023-08" db="EMBL/GenBank/DDBJ databases">
        <title>Functional and genomic diversity of the sorghum phyllosphere microbiome.</title>
        <authorList>
            <person name="Shade A."/>
        </authorList>
    </citation>
    <scope>NUCLEOTIDE SEQUENCE [LARGE SCALE GENOMIC DNA]</scope>
    <source>
        <strain evidence="2 3">SORGH_AS_0445</strain>
    </source>
</reference>
<dbReference type="EMBL" id="JAVIZQ010000001">
    <property type="protein sequence ID" value="MDR6143943.1"/>
    <property type="molecule type" value="Genomic_DNA"/>
</dbReference>
<sequence length="96" mass="11140">MSERIMVTQAGMDQLIDQLRDAVQHFTQLLDALDQEVSTLRGRWTGEASDAYDRAQREWTAKLTALNEVLAEHRHTTVRAQEIFQDARRKNEALWS</sequence>
<dbReference type="SUPFAM" id="SSF140453">
    <property type="entry name" value="EsxAB dimer-like"/>
    <property type="match status" value="1"/>
</dbReference>
<dbReference type="Gene3D" id="1.10.287.1060">
    <property type="entry name" value="ESAT-6-like"/>
    <property type="match status" value="1"/>
</dbReference>
<evidence type="ECO:0000313" key="3">
    <source>
        <dbReference type="Proteomes" id="UP001249291"/>
    </source>
</evidence>
<protein>
    <recommendedName>
        <fullName evidence="1">ESAT-6-like protein</fullName>
    </recommendedName>
</protein>
<evidence type="ECO:0000313" key="2">
    <source>
        <dbReference type="EMBL" id="MDR6143943.1"/>
    </source>
</evidence>
<proteinExistence type="inferred from homology"/>
<accession>A0ABU1HV72</accession>
<keyword evidence="3" id="KW-1185">Reference proteome</keyword>
<dbReference type="InterPro" id="IPR036689">
    <property type="entry name" value="ESAT-6-like_sf"/>
</dbReference>
<dbReference type="InterPro" id="IPR010310">
    <property type="entry name" value="T7SS_ESAT-6-like"/>
</dbReference>
<dbReference type="Pfam" id="PF06013">
    <property type="entry name" value="WXG100"/>
    <property type="match status" value="1"/>
</dbReference>
<organism evidence="2 3">
    <name type="scientific">Microbacterium foliorum</name>
    <dbReference type="NCBI Taxonomy" id="104336"/>
    <lineage>
        <taxon>Bacteria</taxon>
        <taxon>Bacillati</taxon>
        <taxon>Actinomycetota</taxon>
        <taxon>Actinomycetes</taxon>
        <taxon>Micrococcales</taxon>
        <taxon>Microbacteriaceae</taxon>
        <taxon>Microbacterium</taxon>
    </lineage>
</organism>
<dbReference type="Proteomes" id="UP001249291">
    <property type="component" value="Unassembled WGS sequence"/>
</dbReference>
<comment type="similarity">
    <text evidence="1">Belongs to the WXG100 family.</text>
</comment>
<name>A0ABU1HV72_9MICO</name>
<gene>
    <name evidence="2" type="ORF">QE375_003497</name>
</gene>